<keyword evidence="1" id="KW-0175">Coiled coil</keyword>
<feature type="coiled-coil region" evidence="1">
    <location>
        <begin position="298"/>
        <end position="325"/>
    </location>
</feature>
<accession>A0ABU6R4R1</accession>
<protein>
    <submittedName>
        <fullName evidence="2">Uncharacterized protein</fullName>
    </submittedName>
</protein>
<dbReference type="EMBL" id="JASCZI010030236">
    <property type="protein sequence ID" value="MED6119410.1"/>
    <property type="molecule type" value="Genomic_DNA"/>
</dbReference>
<reference evidence="2 3" key="1">
    <citation type="journal article" date="2023" name="Plants (Basel)">
        <title>Bridging the Gap: Combining Genomics and Transcriptomics Approaches to Understand Stylosanthes scabra, an Orphan Legume from the Brazilian Caatinga.</title>
        <authorList>
            <person name="Ferreira-Neto J.R.C."/>
            <person name="da Silva M.D."/>
            <person name="Binneck E."/>
            <person name="de Melo N.F."/>
            <person name="da Silva R.H."/>
            <person name="de Melo A.L.T.M."/>
            <person name="Pandolfi V."/>
            <person name="Bustamante F.O."/>
            <person name="Brasileiro-Vidal A.C."/>
            <person name="Benko-Iseppon A.M."/>
        </authorList>
    </citation>
    <scope>NUCLEOTIDE SEQUENCE [LARGE SCALE GENOMIC DNA]</scope>
    <source>
        <tissue evidence="2">Leaves</tissue>
    </source>
</reference>
<evidence type="ECO:0000256" key="1">
    <source>
        <dbReference type="SAM" id="Coils"/>
    </source>
</evidence>
<name>A0ABU6R4R1_9FABA</name>
<evidence type="ECO:0000313" key="2">
    <source>
        <dbReference type="EMBL" id="MED6119410.1"/>
    </source>
</evidence>
<keyword evidence="3" id="KW-1185">Reference proteome</keyword>
<proteinExistence type="predicted"/>
<organism evidence="2 3">
    <name type="scientific">Stylosanthes scabra</name>
    <dbReference type="NCBI Taxonomy" id="79078"/>
    <lineage>
        <taxon>Eukaryota</taxon>
        <taxon>Viridiplantae</taxon>
        <taxon>Streptophyta</taxon>
        <taxon>Embryophyta</taxon>
        <taxon>Tracheophyta</taxon>
        <taxon>Spermatophyta</taxon>
        <taxon>Magnoliopsida</taxon>
        <taxon>eudicotyledons</taxon>
        <taxon>Gunneridae</taxon>
        <taxon>Pentapetalae</taxon>
        <taxon>rosids</taxon>
        <taxon>fabids</taxon>
        <taxon>Fabales</taxon>
        <taxon>Fabaceae</taxon>
        <taxon>Papilionoideae</taxon>
        <taxon>50 kb inversion clade</taxon>
        <taxon>dalbergioids sensu lato</taxon>
        <taxon>Dalbergieae</taxon>
        <taxon>Pterocarpus clade</taxon>
        <taxon>Stylosanthes</taxon>
    </lineage>
</organism>
<gene>
    <name evidence="2" type="ORF">PIB30_011475</name>
</gene>
<evidence type="ECO:0000313" key="3">
    <source>
        <dbReference type="Proteomes" id="UP001341840"/>
    </source>
</evidence>
<sequence length="422" mass="48720">MALNRQTDENGKPIVPISADDCYSWVKGEVREMSSLFSDVESVTELGDPSSWVRAGSGVKLQFLPCSEEERVYHRGERSSERRLGDPKQCSRINYVLFRQLYKDFKEMFVKVGCVEEQFPVYLDEFGLEKFPLYWYSEPLQILGMNKVNRESLEVIEFLESHVCMKEALSLTMLFKWEKEREYTVRYLETTTGGLKNYFKNRNERGFSASNVVKTEEGVVVNQPAEKKKVPSMKRKRAEEGGSGKKEDLTFIWSEHFPFSVLAEEYFQSNSDFDLIESVDGVTRAQFMQVYAARLLCLGRYEELRAREEAENARAREEVASVQRAAFLEGKRNSRFKDRCGAIEGEALEKKEAKTSKEDHGYDMMAAGFERALKQAQFLFPDIKFDKLDPVKVVHNGVLVDDDEWTWRVGMIITPTSRIVIT</sequence>
<dbReference type="Proteomes" id="UP001341840">
    <property type="component" value="Unassembled WGS sequence"/>
</dbReference>
<comment type="caution">
    <text evidence="2">The sequence shown here is derived from an EMBL/GenBank/DDBJ whole genome shotgun (WGS) entry which is preliminary data.</text>
</comment>